<reference evidence="3" key="1">
    <citation type="journal article" date="2019" name="Int. J. Syst. Evol. Microbiol.">
        <title>The Global Catalogue of Microorganisms (GCM) 10K type strain sequencing project: providing services to taxonomists for standard genome sequencing and annotation.</title>
        <authorList>
            <consortium name="The Broad Institute Genomics Platform"/>
            <consortium name="The Broad Institute Genome Sequencing Center for Infectious Disease"/>
            <person name="Wu L."/>
            <person name="Ma J."/>
        </authorList>
    </citation>
    <scope>NUCLEOTIDE SEQUENCE [LARGE SCALE GENOMIC DNA]</scope>
    <source>
        <strain evidence="3">JCM 15481</strain>
    </source>
</reference>
<dbReference type="RefSeq" id="WP_425582247.1">
    <property type="nucleotide sequence ID" value="NZ_BAAAPF010000004.1"/>
</dbReference>
<evidence type="ECO:0000313" key="3">
    <source>
        <dbReference type="Proteomes" id="UP001500443"/>
    </source>
</evidence>
<evidence type="ECO:0000259" key="1">
    <source>
        <dbReference type="Pfam" id="PF03537"/>
    </source>
</evidence>
<proteinExistence type="predicted"/>
<evidence type="ECO:0000313" key="2">
    <source>
        <dbReference type="EMBL" id="GAA2108556.1"/>
    </source>
</evidence>
<dbReference type="PANTHER" id="PTHR35273:SF2">
    <property type="entry name" value="ALPHA-GALACTOSIDASE"/>
    <property type="match status" value="1"/>
</dbReference>
<dbReference type="InterPro" id="IPR013785">
    <property type="entry name" value="Aldolase_TIM"/>
</dbReference>
<accession>A0ABP5IY23</accession>
<gene>
    <name evidence="2" type="ORF">GCM10009802_04420</name>
</gene>
<organism evidence="2 3">
    <name type="scientific">Streptomyces synnematoformans</name>
    <dbReference type="NCBI Taxonomy" id="415721"/>
    <lineage>
        <taxon>Bacteria</taxon>
        <taxon>Bacillati</taxon>
        <taxon>Actinomycetota</taxon>
        <taxon>Actinomycetes</taxon>
        <taxon>Kitasatosporales</taxon>
        <taxon>Streptomycetaceae</taxon>
        <taxon>Streptomyces</taxon>
    </lineage>
</organism>
<dbReference type="PANTHER" id="PTHR35273">
    <property type="entry name" value="ALPHA-1,4 POLYGALACTOSAMINIDASE, PUTATIVE (AFU_ORTHOLOGUE AFUA_3G07890)-RELATED"/>
    <property type="match status" value="1"/>
</dbReference>
<dbReference type="InterPro" id="IPR017853">
    <property type="entry name" value="GH"/>
</dbReference>
<protein>
    <submittedName>
        <fullName evidence="2">Endo alpha-1,4 polygalactosaminidase</fullName>
    </submittedName>
</protein>
<keyword evidence="3" id="KW-1185">Reference proteome</keyword>
<dbReference type="Gene3D" id="3.20.20.70">
    <property type="entry name" value="Aldolase class I"/>
    <property type="match status" value="1"/>
</dbReference>
<feature type="domain" description="Glycoside-hydrolase family GH114 TIM-barrel" evidence="1">
    <location>
        <begin position="47"/>
        <end position="258"/>
    </location>
</feature>
<dbReference type="Proteomes" id="UP001500443">
    <property type="component" value="Unassembled WGS sequence"/>
</dbReference>
<sequence>MNRERVRRTLAVAAGTAAVAAVLLLAPWRDDDGPPAPAPPPPGAGVDYQIGGAYAPPPGVDVVVRDRGDAPAPGAYNVCYVNAFQAQPGAEDEWDPDLLLRDADGAVVYDEDWGEAVLDLRTAGKRERIAARVGRWIDGCADRGYQAVEPDNLDTYTRFPRLLTRAHAVSYAALLADRAHGRGLAVAQKNTVELARDRARTGLDFAVAEECGEYGECAAYAAAFDDRVLVVEYTPGGLAAACERWADRLSVVRRDRAVSPRGAAGYVRETC</sequence>
<dbReference type="Pfam" id="PF03537">
    <property type="entry name" value="Glyco_hydro_114"/>
    <property type="match status" value="1"/>
</dbReference>
<comment type="caution">
    <text evidence="2">The sequence shown here is derived from an EMBL/GenBank/DDBJ whole genome shotgun (WGS) entry which is preliminary data.</text>
</comment>
<dbReference type="EMBL" id="BAAAPF010000004">
    <property type="protein sequence ID" value="GAA2108556.1"/>
    <property type="molecule type" value="Genomic_DNA"/>
</dbReference>
<name>A0ABP5IY23_9ACTN</name>
<dbReference type="SUPFAM" id="SSF51445">
    <property type="entry name" value="(Trans)glycosidases"/>
    <property type="match status" value="1"/>
</dbReference>
<dbReference type="InterPro" id="IPR004352">
    <property type="entry name" value="GH114_TIM-barrel"/>
</dbReference>